<keyword evidence="2" id="KW-1185">Reference proteome</keyword>
<organism evidence="1 2">
    <name type="scientific">Lasiodiplodia mahajangana</name>
    <dbReference type="NCBI Taxonomy" id="1108764"/>
    <lineage>
        <taxon>Eukaryota</taxon>
        <taxon>Fungi</taxon>
        <taxon>Dikarya</taxon>
        <taxon>Ascomycota</taxon>
        <taxon>Pezizomycotina</taxon>
        <taxon>Dothideomycetes</taxon>
        <taxon>Dothideomycetes incertae sedis</taxon>
        <taxon>Botryosphaeriales</taxon>
        <taxon>Botryosphaeriaceae</taxon>
        <taxon>Lasiodiplodia</taxon>
    </lineage>
</organism>
<dbReference type="EMBL" id="JAPUUL010002261">
    <property type="protein sequence ID" value="KAJ8125618.1"/>
    <property type="molecule type" value="Genomic_DNA"/>
</dbReference>
<evidence type="ECO:0000313" key="1">
    <source>
        <dbReference type="EMBL" id="KAJ8125618.1"/>
    </source>
</evidence>
<protein>
    <submittedName>
        <fullName evidence="1">Uncharacterized protein</fullName>
    </submittedName>
</protein>
<proteinExistence type="predicted"/>
<name>A0ACC2JEJ4_9PEZI</name>
<gene>
    <name evidence="1" type="ORF">O1611_g8019</name>
</gene>
<comment type="caution">
    <text evidence="1">The sequence shown here is derived from an EMBL/GenBank/DDBJ whole genome shotgun (WGS) entry which is preliminary data.</text>
</comment>
<sequence>MAPVARESPPSSIINSSRAPAAAARTPSREDSLSSSLEEDVFEGLVESVNDAIRHQQVRQTQDCTEQQIHQSGAPTSYLLKGANPRKLEEDSVHVNDQVSGLSLAILNSMNGRLRQNTHNVLVLAGATPNEENRVETNMELRVDNILQPIANVWDVPNSPRQPSVQGEPSGSSRQMLPYAKKRGRPPKVPKSSGISGLVPDGTLCTEKKKVGRPRKHYPRLCNEAGSDYTARIARLRKKRIPCVLESDAYLSSQLPSVSNATGPAQSIATNQSEHINQDDGAHIESLRHTRFHPDNPQHSPIPDIQPKVEQEEDLAQPINHTDPNVGGPDCDEQNGGPGRNDSVARYESIAPNGNECSDSDATEDDGNLSSPIDGLDTDLEIHSVLGQPSEESFEHDANVFNARKTRDIGDEVFEGPVDDDVLATHLDHQPLRQLCKLLGDASWAGVRGNWQWRHFDYDNAETKSAEALLQALAKLERLYQASPKAPNLREQNQFLRDHADMLRYYFHKITTVIDHIRIRRLEIPKHGGASHDAGSRKRKRMIRDLVLYVMPMLAHVLASAWGLGGKTWLKTSFTSTTVELLKRALGWIMVLYPRLLGGLKQFPLEEQPENQRQQQAWQKRNIRREGAGLIIDSLCQVITAAPDQLAEAEERAKKELQQREQQLRREKQLEIEQKLEEEARQALVAERKKRSLLSIHGIHYRLGSSTTSSRPSPSLSLRSAEWSAEEQRILFLRIQASFPVCPDLHNLRWELNKTVAQMVAMTEEILGKMLAKVLVGYSPEERTAQLREIMRSSGVAGL</sequence>
<accession>A0ACC2JEJ4</accession>
<reference evidence="1" key="1">
    <citation type="submission" date="2022-12" db="EMBL/GenBank/DDBJ databases">
        <title>Genome Sequence of Lasiodiplodia mahajangana.</title>
        <authorList>
            <person name="Buettner E."/>
        </authorList>
    </citation>
    <scope>NUCLEOTIDE SEQUENCE</scope>
    <source>
        <strain evidence="1">VT137</strain>
    </source>
</reference>
<dbReference type="Proteomes" id="UP001153332">
    <property type="component" value="Unassembled WGS sequence"/>
</dbReference>
<evidence type="ECO:0000313" key="2">
    <source>
        <dbReference type="Proteomes" id="UP001153332"/>
    </source>
</evidence>